<proteinExistence type="predicted"/>
<dbReference type="InterPro" id="IPR036188">
    <property type="entry name" value="FAD/NAD-bd_sf"/>
</dbReference>
<comment type="caution">
    <text evidence="6">The sequence shown here is derived from an EMBL/GenBank/DDBJ whole genome shotgun (WGS) entry which is preliminary data.</text>
</comment>
<comment type="cofactor">
    <cofactor evidence="1">
        <name>FAD</name>
        <dbReference type="ChEBI" id="CHEBI:57692"/>
    </cofactor>
</comment>
<dbReference type="SUPFAM" id="SSF56425">
    <property type="entry name" value="Succinate dehydrogenase/fumarate reductase flavoprotein, catalytic domain"/>
    <property type="match status" value="1"/>
</dbReference>
<keyword evidence="7" id="KW-1185">Reference proteome</keyword>
<dbReference type="InterPro" id="IPR003953">
    <property type="entry name" value="FAD-dep_OxRdtase_2_FAD-bd"/>
</dbReference>
<evidence type="ECO:0000256" key="3">
    <source>
        <dbReference type="ARBA" id="ARBA00022827"/>
    </source>
</evidence>
<protein>
    <submittedName>
        <fullName evidence="6">Fumarate reductase/succinate dehydrogenase</fullName>
    </submittedName>
</protein>
<name>A0ABQ6A7H8_9PROT</name>
<reference evidence="7" key="1">
    <citation type="journal article" date="2019" name="Int. J. Syst. Evol. Microbiol.">
        <title>The Global Catalogue of Microorganisms (GCM) 10K type strain sequencing project: providing services to taxonomists for standard genome sequencing and annotation.</title>
        <authorList>
            <consortium name="The Broad Institute Genomics Platform"/>
            <consortium name="The Broad Institute Genome Sequencing Center for Infectious Disease"/>
            <person name="Wu L."/>
            <person name="Ma J."/>
        </authorList>
    </citation>
    <scope>NUCLEOTIDE SEQUENCE [LARGE SCALE GENOMIC DNA]</scope>
    <source>
        <strain evidence="7">NBRC 112502</strain>
    </source>
</reference>
<gene>
    <name evidence="6" type="ORF">GCM10010909_07520</name>
</gene>
<dbReference type="InterPro" id="IPR027477">
    <property type="entry name" value="Succ_DH/fumarate_Rdtase_cat_sf"/>
</dbReference>
<evidence type="ECO:0000256" key="1">
    <source>
        <dbReference type="ARBA" id="ARBA00001974"/>
    </source>
</evidence>
<keyword evidence="2" id="KW-0285">Flavoprotein</keyword>
<feature type="domain" description="FAD-dependent oxidoreductase 2 FAD-binding" evidence="5">
    <location>
        <begin position="22"/>
        <end position="454"/>
    </location>
</feature>
<sequence length="489" mass="51364">MDARPEHPVQAASIAAWDKETDVAVLGFGIAGACAALEAARAGAAVTIFEAAGGSGGASALSGGEIYVGGSGGTDIQNQNGFTDTTEDFATYLAMAGGQDPDMAKIALYASEAVNHFNWLRAQGVPYKGSFLPGKIIEPEGDDTLIWSGSEEAWPFVTKAKPAPRGHTVQSVGWGGGRKIIDILEARAREAGVQVETSARGRALVVENGAVAGVIIRQNGKELAVHARRGVLLATGGFCMNTEMIRQHAPEALRCSSPLGTIDDGSGILMGQAVGGRAIHMNEFFVTCPWYPPESLVKGIFINQAGQRFINEDCYHGRVMRTALEQQGDRVFLLCDNAIFARPLELAGAELAAVGESWGEVESELGFCSGTLSRAIAQYNEHAARGEDPVWHKAAKWLQPLAEPPFAALAFIPSQSYFSYFTLGGLETLPTGEVLALSGEPIAGLYAAGRAACGLPRWGKGYSSGLSLADSSFFGRLAGKAAAKAPKMA</sequence>
<dbReference type="PROSITE" id="PS51257">
    <property type="entry name" value="PROKAR_LIPOPROTEIN"/>
    <property type="match status" value="1"/>
</dbReference>
<dbReference type="Gene3D" id="3.50.50.60">
    <property type="entry name" value="FAD/NAD(P)-binding domain"/>
    <property type="match status" value="1"/>
</dbReference>
<dbReference type="PANTHER" id="PTHR43400">
    <property type="entry name" value="FUMARATE REDUCTASE"/>
    <property type="match status" value="1"/>
</dbReference>
<keyword evidence="4" id="KW-0560">Oxidoreductase</keyword>
<dbReference type="Pfam" id="PF00890">
    <property type="entry name" value="FAD_binding_2"/>
    <property type="match status" value="1"/>
</dbReference>
<evidence type="ECO:0000256" key="2">
    <source>
        <dbReference type="ARBA" id="ARBA00022630"/>
    </source>
</evidence>
<evidence type="ECO:0000259" key="5">
    <source>
        <dbReference type="Pfam" id="PF00890"/>
    </source>
</evidence>
<dbReference type="Proteomes" id="UP001156641">
    <property type="component" value="Unassembled WGS sequence"/>
</dbReference>
<dbReference type="Gene3D" id="3.90.700.10">
    <property type="entry name" value="Succinate dehydrogenase/fumarate reductase flavoprotein, catalytic domain"/>
    <property type="match status" value="1"/>
</dbReference>
<dbReference type="SUPFAM" id="SSF51905">
    <property type="entry name" value="FAD/NAD(P)-binding domain"/>
    <property type="match status" value="1"/>
</dbReference>
<keyword evidence="3" id="KW-0274">FAD</keyword>
<dbReference type="InterPro" id="IPR050315">
    <property type="entry name" value="FAD-oxidoreductase_2"/>
</dbReference>
<dbReference type="EMBL" id="BSOS01000008">
    <property type="protein sequence ID" value="GLR66074.1"/>
    <property type="molecule type" value="Genomic_DNA"/>
</dbReference>
<accession>A0ABQ6A7H8</accession>
<dbReference type="NCBIfam" id="NF005510">
    <property type="entry name" value="PRK07121.1-3"/>
    <property type="match status" value="1"/>
</dbReference>
<dbReference type="PANTHER" id="PTHR43400:SF10">
    <property type="entry name" value="3-OXOSTEROID 1-DEHYDROGENASE"/>
    <property type="match status" value="1"/>
</dbReference>
<evidence type="ECO:0000313" key="7">
    <source>
        <dbReference type="Proteomes" id="UP001156641"/>
    </source>
</evidence>
<organism evidence="6 7">
    <name type="scientific">Acidocella aquatica</name>
    <dbReference type="NCBI Taxonomy" id="1922313"/>
    <lineage>
        <taxon>Bacteria</taxon>
        <taxon>Pseudomonadati</taxon>
        <taxon>Pseudomonadota</taxon>
        <taxon>Alphaproteobacteria</taxon>
        <taxon>Acetobacterales</taxon>
        <taxon>Acidocellaceae</taxon>
        <taxon>Acidocella</taxon>
    </lineage>
</organism>
<dbReference type="RefSeq" id="WP_284256665.1">
    <property type="nucleotide sequence ID" value="NZ_BSOS01000008.1"/>
</dbReference>
<evidence type="ECO:0000256" key="4">
    <source>
        <dbReference type="ARBA" id="ARBA00023002"/>
    </source>
</evidence>
<evidence type="ECO:0000313" key="6">
    <source>
        <dbReference type="EMBL" id="GLR66074.1"/>
    </source>
</evidence>